<sequence length="291" mass="32083">MVVEDEQHLGVGIKYNLEAEGYRVSLVEDGPAALKLIDHSPQSIDLVILDLMLPGMSGYTVCQRIREAGLGLPVLMLSARTLPEDRTRGFDVGANQYMNKPFELDEMLSRVKNLLLTSQHASMSGQASNAGNRSGASHSPAPMQTQKVDAIEFGQVSVDFRTHQVRVAGKPVRMTPKELRLLKYFVENPERVISRSELLVHVWEVSGNMQTRAVDQFIARLRKMIEPSPAEPVHLLTLRDAGYRFVLQPECEDAIENAADPDATGKNTATEIAADVATDVTTDTATNEDDE</sequence>
<gene>
    <name evidence="11" type="ORF">RSSM_05511</name>
</gene>
<dbReference type="PANTHER" id="PTHR48111:SF21">
    <property type="entry name" value="DNA-BINDING DUAL MASTER TRANSCRIPTIONAL REGULATOR RPAA"/>
    <property type="match status" value="1"/>
</dbReference>
<keyword evidence="1 6" id="KW-0597">Phosphoprotein</keyword>
<dbReference type="CDD" id="cd17574">
    <property type="entry name" value="REC_OmpR"/>
    <property type="match status" value="1"/>
</dbReference>
<dbReference type="InterPro" id="IPR016032">
    <property type="entry name" value="Sig_transdc_resp-reg_C-effctor"/>
</dbReference>
<keyword evidence="3" id="KW-0805">Transcription regulation</keyword>
<dbReference type="EMBL" id="ANOH01000386">
    <property type="protein sequence ID" value="EMI53047.1"/>
    <property type="molecule type" value="Genomic_DNA"/>
</dbReference>
<keyword evidence="2" id="KW-0902">Two-component regulatory system</keyword>
<dbReference type="GO" id="GO:0032993">
    <property type="term" value="C:protein-DNA complex"/>
    <property type="evidence" value="ECO:0007669"/>
    <property type="project" value="TreeGrafter"/>
</dbReference>
<dbReference type="Gene3D" id="1.10.10.10">
    <property type="entry name" value="Winged helix-like DNA-binding domain superfamily/Winged helix DNA-binding domain"/>
    <property type="match status" value="1"/>
</dbReference>
<evidence type="ECO:0000256" key="7">
    <source>
        <dbReference type="PROSITE-ProRule" id="PRU01091"/>
    </source>
</evidence>
<dbReference type="InterPro" id="IPR011006">
    <property type="entry name" value="CheY-like_superfamily"/>
</dbReference>
<dbReference type="Pfam" id="PF00072">
    <property type="entry name" value="Response_reg"/>
    <property type="match status" value="1"/>
</dbReference>
<dbReference type="InterPro" id="IPR036388">
    <property type="entry name" value="WH-like_DNA-bd_sf"/>
</dbReference>
<evidence type="ECO:0000313" key="12">
    <source>
        <dbReference type="Proteomes" id="UP000011885"/>
    </source>
</evidence>
<evidence type="ECO:0000256" key="1">
    <source>
        <dbReference type="ARBA" id="ARBA00022553"/>
    </source>
</evidence>
<evidence type="ECO:0000256" key="3">
    <source>
        <dbReference type="ARBA" id="ARBA00023015"/>
    </source>
</evidence>
<evidence type="ECO:0000259" key="10">
    <source>
        <dbReference type="PROSITE" id="PS51755"/>
    </source>
</evidence>
<dbReference type="CDD" id="cd00383">
    <property type="entry name" value="trans_reg_C"/>
    <property type="match status" value="1"/>
</dbReference>
<evidence type="ECO:0000256" key="8">
    <source>
        <dbReference type="SAM" id="MobiDB-lite"/>
    </source>
</evidence>
<dbReference type="InterPro" id="IPR001789">
    <property type="entry name" value="Sig_transdc_resp-reg_receiver"/>
</dbReference>
<dbReference type="SMART" id="SM00862">
    <property type="entry name" value="Trans_reg_C"/>
    <property type="match status" value="1"/>
</dbReference>
<comment type="caution">
    <text evidence="11">The sequence shown here is derived from an EMBL/GenBank/DDBJ whole genome shotgun (WGS) entry which is preliminary data.</text>
</comment>
<evidence type="ECO:0000256" key="4">
    <source>
        <dbReference type="ARBA" id="ARBA00023125"/>
    </source>
</evidence>
<dbReference type="PATRIC" id="fig|1263870.3.peg.5836"/>
<keyword evidence="12" id="KW-1185">Reference proteome</keyword>
<proteinExistence type="predicted"/>
<dbReference type="GO" id="GO:0000156">
    <property type="term" value="F:phosphorelay response regulator activity"/>
    <property type="evidence" value="ECO:0007669"/>
    <property type="project" value="TreeGrafter"/>
</dbReference>
<feature type="region of interest" description="Disordered" evidence="8">
    <location>
        <begin position="122"/>
        <end position="142"/>
    </location>
</feature>
<evidence type="ECO:0000259" key="9">
    <source>
        <dbReference type="PROSITE" id="PS50110"/>
    </source>
</evidence>
<keyword evidence="4 7" id="KW-0238">DNA-binding</keyword>
<dbReference type="SUPFAM" id="SSF52172">
    <property type="entry name" value="CheY-like"/>
    <property type="match status" value="1"/>
</dbReference>
<dbReference type="Pfam" id="PF00486">
    <property type="entry name" value="Trans_reg_C"/>
    <property type="match status" value="1"/>
</dbReference>
<name>M5TV25_9BACT</name>
<reference evidence="11 12" key="1">
    <citation type="journal article" date="2013" name="Mar. Genomics">
        <title>Expression of sulfatases in Rhodopirellula baltica and the diversity of sulfatases in the genus Rhodopirellula.</title>
        <authorList>
            <person name="Wegner C.E."/>
            <person name="Richter-Heitmann T."/>
            <person name="Klindworth A."/>
            <person name="Klockow C."/>
            <person name="Richter M."/>
            <person name="Achstetter T."/>
            <person name="Glockner F.O."/>
            <person name="Harder J."/>
        </authorList>
    </citation>
    <scope>NUCLEOTIDE SEQUENCE [LARGE SCALE GENOMIC DNA]</scope>
    <source>
        <strain evidence="11 12">SM41</strain>
    </source>
</reference>
<feature type="compositionally biased region" description="Low complexity" evidence="8">
    <location>
        <begin position="272"/>
        <end position="285"/>
    </location>
</feature>
<dbReference type="InterPro" id="IPR039420">
    <property type="entry name" value="WalR-like"/>
</dbReference>
<dbReference type="PROSITE" id="PS51755">
    <property type="entry name" value="OMPR_PHOB"/>
    <property type="match status" value="1"/>
</dbReference>
<feature type="DNA-binding region" description="OmpR/PhoB-type" evidence="7">
    <location>
        <begin position="148"/>
        <end position="247"/>
    </location>
</feature>
<feature type="domain" description="OmpR/PhoB-type" evidence="10">
    <location>
        <begin position="148"/>
        <end position="247"/>
    </location>
</feature>
<dbReference type="GO" id="GO:0005829">
    <property type="term" value="C:cytosol"/>
    <property type="evidence" value="ECO:0007669"/>
    <property type="project" value="TreeGrafter"/>
</dbReference>
<protein>
    <submittedName>
        <fullName evidence="11">Winged helix family two component transcriptional regulator</fullName>
    </submittedName>
</protein>
<evidence type="ECO:0000313" key="11">
    <source>
        <dbReference type="EMBL" id="EMI53047.1"/>
    </source>
</evidence>
<feature type="modified residue" description="4-aspartylphosphate" evidence="6">
    <location>
        <position position="50"/>
    </location>
</feature>
<organism evidence="11 12">
    <name type="scientific">Rhodopirellula sallentina SM41</name>
    <dbReference type="NCBI Taxonomy" id="1263870"/>
    <lineage>
        <taxon>Bacteria</taxon>
        <taxon>Pseudomonadati</taxon>
        <taxon>Planctomycetota</taxon>
        <taxon>Planctomycetia</taxon>
        <taxon>Pirellulales</taxon>
        <taxon>Pirellulaceae</taxon>
        <taxon>Rhodopirellula</taxon>
    </lineage>
</organism>
<dbReference type="Proteomes" id="UP000011885">
    <property type="component" value="Unassembled WGS sequence"/>
</dbReference>
<dbReference type="InterPro" id="IPR001867">
    <property type="entry name" value="OmpR/PhoB-type_DNA-bd"/>
</dbReference>
<accession>M5TV25</accession>
<dbReference type="GO" id="GO:0006355">
    <property type="term" value="P:regulation of DNA-templated transcription"/>
    <property type="evidence" value="ECO:0007669"/>
    <property type="project" value="InterPro"/>
</dbReference>
<dbReference type="SMART" id="SM00448">
    <property type="entry name" value="REC"/>
    <property type="match status" value="1"/>
</dbReference>
<dbReference type="SUPFAM" id="SSF46894">
    <property type="entry name" value="C-terminal effector domain of the bipartite response regulators"/>
    <property type="match status" value="1"/>
</dbReference>
<dbReference type="Gene3D" id="3.40.50.2300">
    <property type="match status" value="1"/>
</dbReference>
<dbReference type="PROSITE" id="PS50110">
    <property type="entry name" value="RESPONSE_REGULATORY"/>
    <property type="match status" value="1"/>
</dbReference>
<evidence type="ECO:0000256" key="6">
    <source>
        <dbReference type="PROSITE-ProRule" id="PRU00169"/>
    </source>
</evidence>
<dbReference type="AlphaFoldDB" id="M5TV25"/>
<feature type="domain" description="Response regulatory" evidence="9">
    <location>
        <begin position="1"/>
        <end position="115"/>
    </location>
</feature>
<dbReference type="PANTHER" id="PTHR48111">
    <property type="entry name" value="REGULATOR OF RPOS"/>
    <property type="match status" value="1"/>
</dbReference>
<evidence type="ECO:0000256" key="2">
    <source>
        <dbReference type="ARBA" id="ARBA00023012"/>
    </source>
</evidence>
<evidence type="ECO:0000256" key="5">
    <source>
        <dbReference type="ARBA" id="ARBA00023163"/>
    </source>
</evidence>
<dbReference type="GO" id="GO:0000976">
    <property type="term" value="F:transcription cis-regulatory region binding"/>
    <property type="evidence" value="ECO:0007669"/>
    <property type="project" value="TreeGrafter"/>
</dbReference>
<keyword evidence="5" id="KW-0804">Transcription</keyword>
<feature type="region of interest" description="Disordered" evidence="8">
    <location>
        <begin position="272"/>
        <end position="291"/>
    </location>
</feature>